<protein>
    <submittedName>
        <fullName evidence="2">Uncharacterized protein</fullName>
    </submittedName>
</protein>
<dbReference type="Proteomes" id="UP001501442">
    <property type="component" value="Unassembled WGS sequence"/>
</dbReference>
<evidence type="ECO:0000256" key="1">
    <source>
        <dbReference type="SAM" id="MobiDB-lite"/>
    </source>
</evidence>
<keyword evidence="3" id="KW-1185">Reference proteome</keyword>
<feature type="region of interest" description="Disordered" evidence="1">
    <location>
        <begin position="1"/>
        <end position="21"/>
    </location>
</feature>
<gene>
    <name evidence="2" type="ORF">GCM10023196_036580</name>
</gene>
<dbReference type="EMBL" id="BAABHK010000004">
    <property type="protein sequence ID" value="GAA4626810.1"/>
    <property type="molecule type" value="Genomic_DNA"/>
</dbReference>
<name>A0ABP8UB30_9ACTN</name>
<feature type="compositionally biased region" description="Basic and acidic residues" evidence="1">
    <location>
        <begin position="99"/>
        <end position="111"/>
    </location>
</feature>
<accession>A0ABP8UB30</accession>
<evidence type="ECO:0000313" key="3">
    <source>
        <dbReference type="Proteomes" id="UP001501442"/>
    </source>
</evidence>
<comment type="caution">
    <text evidence="2">The sequence shown here is derived from an EMBL/GenBank/DDBJ whole genome shotgun (WGS) entry which is preliminary data.</text>
</comment>
<feature type="region of interest" description="Disordered" evidence="1">
    <location>
        <begin position="92"/>
        <end position="112"/>
    </location>
</feature>
<sequence length="145" mass="15729">MHAHMRDPDSADTNATEGPARATPTELLNHLQALRVALLEQGFDVGISYPVLTARNSAVTGESEAGRLLCPGLSQKVVVEYRDGQPWFSWVWPPPRKGHRDEAPGATEHEPLCPASDITEATARVAKVIRLRKATPDDGLRSVAS</sequence>
<evidence type="ECO:0000313" key="2">
    <source>
        <dbReference type="EMBL" id="GAA4626810.1"/>
    </source>
</evidence>
<proteinExistence type="predicted"/>
<organism evidence="2 3">
    <name type="scientific">Actinoallomurus vinaceus</name>
    <dbReference type="NCBI Taxonomy" id="1080074"/>
    <lineage>
        <taxon>Bacteria</taxon>
        <taxon>Bacillati</taxon>
        <taxon>Actinomycetota</taxon>
        <taxon>Actinomycetes</taxon>
        <taxon>Streptosporangiales</taxon>
        <taxon>Thermomonosporaceae</taxon>
        <taxon>Actinoallomurus</taxon>
    </lineage>
</organism>
<reference evidence="3" key="1">
    <citation type="journal article" date="2019" name="Int. J. Syst. Evol. Microbiol.">
        <title>The Global Catalogue of Microorganisms (GCM) 10K type strain sequencing project: providing services to taxonomists for standard genome sequencing and annotation.</title>
        <authorList>
            <consortium name="The Broad Institute Genomics Platform"/>
            <consortium name="The Broad Institute Genome Sequencing Center for Infectious Disease"/>
            <person name="Wu L."/>
            <person name="Ma J."/>
        </authorList>
    </citation>
    <scope>NUCLEOTIDE SEQUENCE [LARGE SCALE GENOMIC DNA]</scope>
    <source>
        <strain evidence="3">JCM 17939</strain>
    </source>
</reference>